<name>A0A2K0TW76_TRIHA</name>
<proteinExistence type="predicted"/>
<sequence length="277" mass="30011">MSGNPETIRCLVDFNPRVLELTHLDTSVILGADKLDKSPLEYAANYGDESTFMLLLPFYTSESANDFRSRAFLAALAGGKLDILKYQLSQGEVAHYNYFLEATKAGFYAAVYLLASYGSEIDNPDVTGESALMIAAREGWNKILKFMVKNGGDLESKDANGQTALALAVKTGNDEGVQVLLQAGAWPEGSINGHTLVVYAASQGRVEIVRLLLHRCVDPYEAVLAAVKKEATGLLEKLSQWGVLPTYLSPDQRQNLVEAAKEAGQSSILDTLESLGD</sequence>
<evidence type="ECO:0000313" key="5">
    <source>
        <dbReference type="Proteomes" id="UP000236290"/>
    </source>
</evidence>
<evidence type="ECO:0000313" key="4">
    <source>
        <dbReference type="EMBL" id="PNP49783.1"/>
    </source>
</evidence>
<dbReference type="InterPro" id="IPR036770">
    <property type="entry name" value="Ankyrin_rpt-contain_sf"/>
</dbReference>
<dbReference type="PROSITE" id="PS50297">
    <property type="entry name" value="ANK_REP_REGION"/>
    <property type="match status" value="2"/>
</dbReference>
<dbReference type="EMBL" id="MTYI01000174">
    <property type="protein sequence ID" value="PNP49783.1"/>
    <property type="molecule type" value="Genomic_DNA"/>
</dbReference>
<keyword evidence="1" id="KW-0677">Repeat</keyword>
<dbReference type="Proteomes" id="UP000236290">
    <property type="component" value="Unassembled WGS sequence"/>
</dbReference>
<dbReference type="Pfam" id="PF12796">
    <property type="entry name" value="Ank_2"/>
    <property type="match status" value="1"/>
</dbReference>
<feature type="repeat" description="ANK" evidence="3">
    <location>
        <begin position="160"/>
        <end position="185"/>
    </location>
</feature>
<gene>
    <name evidence="4" type="ORF">THARTR1_09551</name>
</gene>
<organism evidence="4 5">
    <name type="scientific">Trichoderma harzianum</name>
    <name type="common">Hypocrea lixii</name>
    <dbReference type="NCBI Taxonomy" id="5544"/>
    <lineage>
        <taxon>Eukaryota</taxon>
        <taxon>Fungi</taxon>
        <taxon>Dikarya</taxon>
        <taxon>Ascomycota</taxon>
        <taxon>Pezizomycotina</taxon>
        <taxon>Sordariomycetes</taxon>
        <taxon>Hypocreomycetidae</taxon>
        <taxon>Hypocreales</taxon>
        <taxon>Hypocreaceae</taxon>
        <taxon>Trichoderma</taxon>
    </lineage>
</organism>
<dbReference type="OrthoDB" id="4772757at2759"/>
<evidence type="ECO:0000256" key="2">
    <source>
        <dbReference type="ARBA" id="ARBA00023043"/>
    </source>
</evidence>
<protein>
    <submittedName>
        <fullName evidence="4">Uncharacterized protein</fullName>
    </submittedName>
</protein>
<evidence type="ECO:0000256" key="1">
    <source>
        <dbReference type="ARBA" id="ARBA00022737"/>
    </source>
</evidence>
<accession>A0A2K0TW76</accession>
<evidence type="ECO:0000256" key="3">
    <source>
        <dbReference type="PROSITE-ProRule" id="PRU00023"/>
    </source>
</evidence>
<dbReference type="AlphaFoldDB" id="A0A2K0TW76"/>
<dbReference type="PANTHER" id="PTHR24198">
    <property type="entry name" value="ANKYRIN REPEAT AND PROTEIN KINASE DOMAIN-CONTAINING PROTEIN"/>
    <property type="match status" value="1"/>
</dbReference>
<feature type="repeat" description="ANK" evidence="3">
    <location>
        <begin position="127"/>
        <end position="159"/>
    </location>
</feature>
<dbReference type="SUPFAM" id="SSF48403">
    <property type="entry name" value="Ankyrin repeat"/>
    <property type="match status" value="1"/>
</dbReference>
<dbReference type="Pfam" id="PF00023">
    <property type="entry name" value="Ank"/>
    <property type="match status" value="1"/>
</dbReference>
<dbReference type="PROSITE" id="PS50088">
    <property type="entry name" value="ANK_REPEAT"/>
    <property type="match status" value="2"/>
</dbReference>
<comment type="caution">
    <text evidence="4">The sequence shown here is derived from an EMBL/GenBank/DDBJ whole genome shotgun (WGS) entry which is preliminary data.</text>
</comment>
<keyword evidence="2 3" id="KW-0040">ANK repeat</keyword>
<reference evidence="4 5" key="1">
    <citation type="submission" date="2017-02" db="EMBL/GenBank/DDBJ databases">
        <title>Genomes of Trichoderma spp. with biocontrol activity.</title>
        <authorList>
            <person name="Gardiner D."/>
            <person name="Kazan K."/>
            <person name="Vos C."/>
            <person name="Harvey P."/>
        </authorList>
    </citation>
    <scope>NUCLEOTIDE SEQUENCE [LARGE SCALE GENOMIC DNA]</scope>
    <source>
        <strain evidence="4 5">Tr1</strain>
    </source>
</reference>
<dbReference type="PANTHER" id="PTHR24198:SF165">
    <property type="entry name" value="ANKYRIN REPEAT-CONTAINING PROTEIN-RELATED"/>
    <property type="match status" value="1"/>
</dbReference>
<dbReference type="Gene3D" id="1.25.40.20">
    <property type="entry name" value="Ankyrin repeat-containing domain"/>
    <property type="match status" value="1"/>
</dbReference>
<dbReference type="InterPro" id="IPR002110">
    <property type="entry name" value="Ankyrin_rpt"/>
</dbReference>
<dbReference type="SMART" id="SM00248">
    <property type="entry name" value="ANK"/>
    <property type="match status" value="5"/>
</dbReference>